<evidence type="ECO:0000313" key="2">
    <source>
        <dbReference type="EMBL" id="CAG6745137.1"/>
    </source>
</evidence>
<protein>
    <submittedName>
        <fullName evidence="2">Uncharacterized protein</fullName>
    </submittedName>
</protein>
<proteinExistence type="predicted"/>
<accession>A0A8D9E998</accession>
<name>A0A8D9E998_9HEMI</name>
<organism evidence="2">
    <name type="scientific">Cacopsylla melanoneura</name>
    <dbReference type="NCBI Taxonomy" id="428564"/>
    <lineage>
        <taxon>Eukaryota</taxon>
        <taxon>Metazoa</taxon>
        <taxon>Ecdysozoa</taxon>
        <taxon>Arthropoda</taxon>
        <taxon>Hexapoda</taxon>
        <taxon>Insecta</taxon>
        <taxon>Pterygota</taxon>
        <taxon>Neoptera</taxon>
        <taxon>Paraneoptera</taxon>
        <taxon>Hemiptera</taxon>
        <taxon>Sternorrhyncha</taxon>
        <taxon>Psylloidea</taxon>
        <taxon>Psyllidae</taxon>
        <taxon>Psyllinae</taxon>
        <taxon>Cacopsylla</taxon>
    </lineage>
</organism>
<keyword evidence="1" id="KW-0472">Membrane</keyword>
<evidence type="ECO:0000256" key="1">
    <source>
        <dbReference type="SAM" id="Phobius"/>
    </source>
</evidence>
<sequence>MFGRKICDAHQLVCNLGIGKDFLPHIIKELSFDVFDIVAQRYKMFGVTRLLLNTTNHGLKLFVNLFQIIQISACNFLDNFIHVFACLVLQIFLFTLLVQPSKVKLFIA</sequence>
<dbReference type="EMBL" id="HBUF01484880">
    <property type="protein sequence ID" value="CAG6745137.1"/>
    <property type="molecule type" value="Transcribed_RNA"/>
</dbReference>
<keyword evidence="1" id="KW-1133">Transmembrane helix</keyword>
<keyword evidence="1" id="KW-0812">Transmembrane</keyword>
<feature type="transmembrane region" description="Helical" evidence="1">
    <location>
        <begin position="80"/>
        <end position="98"/>
    </location>
</feature>
<reference evidence="2" key="1">
    <citation type="submission" date="2021-05" db="EMBL/GenBank/DDBJ databases">
        <authorList>
            <person name="Alioto T."/>
            <person name="Alioto T."/>
            <person name="Gomez Garrido J."/>
        </authorList>
    </citation>
    <scope>NUCLEOTIDE SEQUENCE</scope>
</reference>
<dbReference type="AlphaFoldDB" id="A0A8D9E998"/>